<organism evidence="4 5">
    <name type="scientific">Paenimyroides ceti</name>
    <dbReference type="NCBI Taxonomy" id="395087"/>
    <lineage>
        <taxon>Bacteria</taxon>
        <taxon>Pseudomonadati</taxon>
        <taxon>Bacteroidota</taxon>
        <taxon>Flavobacteriia</taxon>
        <taxon>Flavobacteriales</taxon>
        <taxon>Flavobacteriaceae</taxon>
        <taxon>Paenimyroides</taxon>
    </lineage>
</organism>
<reference evidence="5" key="1">
    <citation type="journal article" date="2019" name="Int. J. Syst. Evol. Microbiol.">
        <title>The Global Catalogue of Microorganisms (GCM) 10K type strain sequencing project: providing services to taxonomists for standard genome sequencing and annotation.</title>
        <authorList>
            <consortium name="The Broad Institute Genomics Platform"/>
            <consortium name="The Broad Institute Genome Sequencing Center for Infectious Disease"/>
            <person name="Wu L."/>
            <person name="Ma J."/>
        </authorList>
    </citation>
    <scope>NUCLEOTIDE SEQUENCE [LARGE SCALE GENOMIC DNA]</scope>
    <source>
        <strain evidence="5">CECT 7184</strain>
    </source>
</reference>
<dbReference type="InterPro" id="IPR025684">
    <property type="entry name" value="SprA_N_dom"/>
</dbReference>
<sequence length="2447" mass="277021">MNVYRIFNFLNKYVLAILCLFIAPLAFGQIDENEQVQDTLNNVFKGKIELKDIDAIIAGYEYDAVTDTYVYTKSIEGFDIEFPLVLNREQYEDLLLKRNMRDYYRAKMSAVDGRASEEEQKDLLPRYRVNSGLFKSIFGSNTIDIKPTGSVEVDLGMRYTKQDNPMISPRNRSTLAMDFNPRISMSMQGKVGTNMDVNINYDTQATFGFQQQMIKLNYQPDEDDILQAIEVGNVSMPINNSLIRGAQNLFGVKTQLQFGATTITGVFSKQNSERKTIVSEGGGTVQNFELFALDYDANRHFFLSQYFRNKYDNALRNYPYIDSRVRITRVEVWITNRQNRVAQRDNNTRNIVAIQDLGEARLSNVPAEQIIGIDLGAFPDFVLTTPIDAPTSNKNNKFDPGQIGSNFLNNTIRQINTALGGFNIPVTEGRDFVKLENARKLTEQEFKFHPQLGYISLNQPMNNDEIVAVAYEYTIGDQVYRVGEFGTDGVDSTVIGNDADDNEIPTTQSLIVKLLKSSLTSTEEPVWDLMMKNIYQLPGAYQLAQDGFRFNILYTDPQPLNYIQPVAGTTLPAGVANTPLLNVFNLDRLNNTNDPQEGGDGYFDFVSSALNTDPFQSGNQSQTGGGGFGNNNSNQGMQSNNKLTGITVDAQTGRIIFTTVEPFGEHLFKKLSDNPSQNYEIDASYNENQKKYVFKTMYRSTYARALQESDKNKFQLKGRFKSEGGDGIPIPGFNLQPGSVVVTTSGRTLVEGQDYTVDYQRGRVNILDPGLAASNAQIEVSVESNNNFAQKQRTFFGTHIEHKFSENFVLGGTYLRLSERPMTVKSNFNDESVNNTIVGLNANFSSEAPFLTRLVNKLPNIDTDVPSTISFKGEFAYLMPGASKIDQLNGEATSYIDDFEGTSTNMDISAPNSWFLSSVPVGYGEMNTDVSSGYRRAKLSWYKIDQVFYSPSRRPNGINESDLSSNRTRRIYKEELFPSMDIAAGELLTLNTLDLTYYPKERGPYNYNPQFVATNELPNPQNNWAGIMRSIQSTNFEQSNVEYVEFWMMDPYTGNPGDTFNPSNQGEVYLNFGYISEDILQDGMKQYENGLPGADGNGPTISTIWGKVPASTALIYAFDNNANNRIYQDAGLDGILDEEEAAKFPDFAYLQDPAADNYEFFLTASGNVVERYKNYNGLQGNTPVEFSDSNRASRNLPDVEDIDGDNTMNTINAYFQYKVPVKPNPIIGENYVVDVRTTTATMQNGETTPVKWVQYKVPITPNPANAIGAISDLQSVRFMRIFLTGFTEEVTLRLATLDLVRSEWRKYEKTLVEDPSVIIAGTNTGFDVRTLNIIDNFSREPIPYIMPPGIERERVNQNNTIINQNEQSLSLTVYKQNSSIAAPSGLEPGDSRAVFKNVSVDMRQYKKLRMFLHAEALEPQGDSERLRDDELVAFIRFGNDFTQNFYQVEIPLKLTEWDERTAEQVWKIQNEIELSLDLLTKLKLSKNSDPAFNPNLIYFKNEDEIDPALAGKINKLRLGIKGNPNFGMVRTIMLGIRNQTDVLYASTSQRPRDLRGEVWFNELRVSDMSNKGGWAAVAALDTKIADFANLSVTGNKSTIGFGALEQGPQERSREDIFQYNVSTAVNANQLLPKKWNLTIPISYSISEETITPEYDPNNPDVKLKVAMDYANSESEKKAIKSRAIDYTKRTSINFIGVKKQRSEGQKERFYDVENLTFSHSYNRVVQHNFEIENMEDQQARSSVDYNYSFKPWSIEPFKKAEKFKKNSYLKLISDINLNIMPTNVMFNTNILRQLNQQQFRLMDVQGIEISPLYRRNYFFNYNYGANFNLTKKLNITYSVSNNNIVRNYIDNFNRVDNSMGIWDGYFDPGEANTRTQQFSLNYQLPFDKIPFLSFVNSTYSYTGDYSWQRSSDAFSSIDYEGQNYALGNTVQNANTHRLNTSFSMDKFYKYVGLVPSSQRKKTTDKNKKPVEKPQPGQRIERNKENAANKKEDEKDHAFTDALIGVATSLKTVRINYNETNGTVLPGYLPGLGFFGSSKPTLGFVFGSQADIRYEAARNGWLTNYPEYNQQFSRVKTQNLDFSAELRPITDLVIELSANRQYSNNMSEQFDVSADGMYNSRSPYEYGNFSISTIMINTAFGTSDINGSAAFDAFRENRLVIANRLATERGIDINDPSNLDQYGYPKGYGRTSQQVLIPAFLAAYTGGDAGSVSKGFMRKIPLPGWSLKYTGLMKIGWFKERFNKFSINHMYRSSYTVNAFQTNYDYYQNPDGLNAAGDYVSDIVASNINMIEQFNPLIRVEFEMKNAMSIRGEVKKDRALSMSFDNNLLTEVTGNEYIFGVGFRIKDVAFETDFEGVAGGRIVSDINVKADFSWRKNNTLIRYLDYNNNQIGAGQDIWSFGLKADYTFSKNFMGIFYYEHSFSKAVISTMYPITTVRSGFTLRYNFGN</sequence>
<feature type="region of interest" description="Disordered" evidence="1">
    <location>
        <begin position="1958"/>
        <end position="1993"/>
    </location>
</feature>
<keyword evidence="2" id="KW-0732">Signal</keyword>
<accession>A0ABT8CUI1</accession>
<evidence type="ECO:0000259" key="3">
    <source>
        <dbReference type="Pfam" id="PF14349"/>
    </source>
</evidence>
<feature type="domain" description="Gliding motility protein SprA N-terminal" evidence="3">
    <location>
        <begin position="1150"/>
        <end position="1665"/>
    </location>
</feature>
<comment type="caution">
    <text evidence="4">The sequence shown here is derived from an EMBL/GenBank/DDBJ whole genome shotgun (WGS) entry which is preliminary data.</text>
</comment>
<feature type="compositionally biased region" description="Low complexity" evidence="1">
    <location>
        <begin position="630"/>
        <end position="641"/>
    </location>
</feature>
<dbReference type="RefSeq" id="WP_290363978.1">
    <property type="nucleotide sequence ID" value="NZ_JAUFQU010000001.1"/>
</dbReference>
<dbReference type="Proteomes" id="UP001242368">
    <property type="component" value="Unassembled WGS sequence"/>
</dbReference>
<protein>
    <submittedName>
        <fullName evidence="4">Cell surface protein SprA</fullName>
    </submittedName>
</protein>
<feature type="signal peptide" evidence="2">
    <location>
        <begin position="1"/>
        <end position="28"/>
    </location>
</feature>
<dbReference type="Pfam" id="PF14349">
    <property type="entry name" value="SprA_N"/>
    <property type="match status" value="2"/>
</dbReference>
<evidence type="ECO:0000313" key="5">
    <source>
        <dbReference type="Proteomes" id="UP001242368"/>
    </source>
</evidence>
<dbReference type="NCBIfam" id="TIGR04189">
    <property type="entry name" value="surface_SprA"/>
    <property type="match status" value="2"/>
</dbReference>
<evidence type="ECO:0000256" key="2">
    <source>
        <dbReference type="SAM" id="SignalP"/>
    </source>
</evidence>
<evidence type="ECO:0000313" key="4">
    <source>
        <dbReference type="EMBL" id="MDN3708095.1"/>
    </source>
</evidence>
<feature type="domain" description="Gliding motility protein SprA N-terminal" evidence="3">
    <location>
        <begin position="56"/>
        <end position="454"/>
    </location>
</feature>
<gene>
    <name evidence="4" type="primary">sprA</name>
    <name evidence="4" type="ORF">QW060_13370</name>
</gene>
<feature type="chain" id="PRO_5047374142" evidence="2">
    <location>
        <begin position="29"/>
        <end position="2447"/>
    </location>
</feature>
<keyword evidence="5" id="KW-1185">Reference proteome</keyword>
<dbReference type="EMBL" id="JAUFQU010000001">
    <property type="protein sequence ID" value="MDN3708095.1"/>
    <property type="molecule type" value="Genomic_DNA"/>
</dbReference>
<feature type="compositionally biased region" description="Basic and acidic residues" evidence="1">
    <location>
        <begin position="1978"/>
        <end position="1993"/>
    </location>
</feature>
<proteinExistence type="predicted"/>
<feature type="compositionally biased region" description="Basic and acidic residues" evidence="1">
    <location>
        <begin position="1961"/>
        <end position="1971"/>
    </location>
</feature>
<name>A0ABT8CUI1_9FLAO</name>
<evidence type="ECO:0000256" key="1">
    <source>
        <dbReference type="SAM" id="MobiDB-lite"/>
    </source>
</evidence>
<feature type="region of interest" description="Disordered" evidence="1">
    <location>
        <begin position="614"/>
        <end position="641"/>
    </location>
</feature>
<dbReference type="InterPro" id="IPR026377">
    <property type="entry name" value="Cell_surface_SprA"/>
</dbReference>